<feature type="region of interest" description="Disordered" evidence="1">
    <location>
        <begin position="1"/>
        <end position="126"/>
    </location>
</feature>
<dbReference type="SUPFAM" id="SSF57959">
    <property type="entry name" value="Leucine zipper domain"/>
    <property type="match status" value="1"/>
</dbReference>
<feature type="compositionally biased region" description="Basic and acidic residues" evidence="1">
    <location>
        <begin position="61"/>
        <end position="70"/>
    </location>
</feature>
<evidence type="ECO:0000256" key="1">
    <source>
        <dbReference type="SAM" id="MobiDB-lite"/>
    </source>
</evidence>
<dbReference type="Gene3D" id="1.20.5.170">
    <property type="match status" value="1"/>
</dbReference>
<organism evidence="3">
    <name type="scientific">Fusarium oxysporum f. sp. vasinfectum 25433</name>
    <dbReference type="NCBI Taxonomy" id="1089449"/>
    <lineage>
        <taxon>Eukaryota</taxon>
        <taxon>Fungi</taxon>
        <taxon>Dikarya</taxon>
        <taxon>Ascomycota</taxon>
        <taxon>Pezizomycotina</taxon>
        <taxon>Sordariomycetes</taxon>
        <taxon>Hypocreomycetidae</taxon>
        <taxon>Hypocreales</taxon>
        <taxon>Nectriaceae</taxon>
        <taxon>Fusarium</taxon>
        <taxon>Fusarium oxysporum species complex</taxon>
    </lineage>
</organism>
<dbReference type="InterPro" id="IPR052635">
    <property type="entry name" value="Sec_Metab_Biosynth_Reg"/>
</dbReference>
<dbReference type="PANTHER" id="PTHR39607">
    <property type="entry name" value="XANTHOCILLIN BIOSYNTHESIS CLUSTER TRANSCRIPTION FACTOR XANC-RELATED"/>
    <property type="match status" value="1"/>
</dbReference>
<dbReference type="OrthoDB" id="194358at2759"/>
<dbReference type="EMBL" id="JH658056">
    <property type="protein sequence ID" value="EXM14531.1"/>
    <property type="molecule type" value="Genomic_DNA"/>
</dbReference>
<dbReference type="PROSITE" id="PS00036">
    <property type="entry name" value="BZIP_BASIC"/>
    <property type="match status" value="1"/>
</dbReference>
<sequence>MSMFVSLPDSAEAPPRRSYLGTSSASAIPDEDWTKVSDTAERRRIQNRIAQRNYRKKLKRRLEDLERRASSSDPAGPDKQAQETTESKRSFKSQKSQPAPSDKPVISQSRFIPPGEPTGDRFFTGSHDNPSRCHSFSQFTYSTNLAPNDKFSTPYDSLKTYPATTTTDAHPNYLNTSVMPIIPSPIALFNNTTEQESYASDSELTHYTTYGYIPPMDFNPPSPYDRSNLHTPPLSTFWDNSANYFKAE</sequence>
<reference evidence="3" key="2">
    <citation type="submission" date="2012-05" db="EMBL/GenBank/DDBJ databases">
        <title>The Genome Annotation of Fusarium oxysporum Cotton.</title>
        <authorList>
            <consortium name="The Broad Institute Genomics Platform"/>
            <person name="Ma L.-J."/>
            <person name="Corby-Kistler H."/>
            <person name="Broz K."/>
            <person name="Gale L.R."/>
            <person name="Jonkers W."/>
            <person name="O'Donnell K."/>
            <person name="Ploetz R."/>
            <person name="Steinberg C."/>
            <person name="Schwartz D.C."/>
            <person name="VanEtten H."/>
            <person name="Zhou S."/>
            <person name="Young S.K."/>
            <person name="Zeng Q."/>
            <person name="Gargeya S."/>
            <person name="Fitzgerald M."/>
            <person name="Abouelleil A."/>
            <person name="Alvarado L."/>
            <person name="Chapman S.B."/>
            <person name="Gainer-Dewar J."/>
            <person name="Goldberg J."/>
            <person name="Griggs A."/>
            <person name="Gujja S."/>
            <person name="Hansen M."/>
            <person name="Howarth C."/>
            <person name="Imamovic A."/>
            <person name="Ireland A."/>
            <person name="Larimer J."/>
            <person name="McCowan C."/>
            <person name="Murphy C."/>
            <person name="Pearson M."/>
            <person name="Poon T.W."/>
            <person name="Priest M."/>
            <person name="Roberts A."/>
            <person name="Saif S."/>
            <person name="Shea T."/>
            <person name="Sykes S."/>
            <person name="Wortman J."/>
            <person name="Nusbaum C."/>
            <person name="Birren B."/>
        </authorList>
    </citation>
    <scope>NUCLEOTIDE SEQUENCE</scope>
    <source>
        <strain evidence="3">25433</strain>
    </source>
</reference>
<reference evidence="3" key="1">
    <citation type="submission" date="2011-11" db="EMBL/GenBank/DDBJ databases">
        <title>The Genome Sequence of Fusarium oxysporum Cotton.</title>
        <authorList>
            <consortium name="The Broad Institute Genome Sequencing Platform"/>
            <person name="Ma L.-J."/>
            <person name="Gale L.R."/>
            <person name="Schwartz D.C."/>
            <person name="Zhou S."/>
            <person name="Corby-Kistler H."/>
            <person name="Young S.K."/>
            <person name="Zeng Q."/>
            <person name="Gargeya S."/>
            <person name="Fitzgerald M."/>
            <person name="Haas B."/>
            <person name="Abouelleil A."/>
            <person name="Alvarado L."/>
            <person name="Arachchi H.M."/>
            <person name="Berlin A."/>
            <person name="Brown A."/>
            <person name="Chapman S.B."/>
            <person name="Chen Z."/>
            <person name="Dunbar C."/>
            <person name="Freedman E."/>
            <person name="Gearin G."/>
            <person name="Goldberg J."/>
            <person name="Griggs A."/>
            <person name="Gujja S."/>
            <person name="Heiman D."/>
            <person name="Howarth C."/>
            <person name="Larson L."/>
            <person name="Lui A."/>
            <person name="MacDonald P.J.P."/>
            <person name="Montmayeur A."/>
            <person name="Murphy C."/>
            <person name="Neiman D."/>
            <person name="Pearson M."/>
            <person name="Priest M."/>
            <person name="Roberts A."/>
            <person name="Saif S."/>
            <person name="Shea T."/>
            <person name="Shenoy N."/>
            <person name="Sisk P."/>
            <person name="Stolte C."/>
            <person name="Sykes S."/>
            <person name="Wortman J."/>
            <person name="Nusbaum C."/>
            <person name="Birren B."/>
        </authorList>
    </citation>
    <scope>NUCLEOTIDE SEQUENCE [LARGE SCALE GENOMIC DNA]</scope>
    <source>
        <strain evidence="3">25433</strain>
    </source>
</reference>
<dbReference type="InterPro" id="IPR046347">
    <property type="entry name" value="bZIP_sf"/>
</dbReference>
<dbReference type="Proteomes" id="UP000030701">
    <property type="component" value="Unassembled WGS sequence"/>
</dbReference>
<dbReference type="InterPro" id="IPR004827">
    <property type="entry name" value="bZIP"/>
</dbReference>
<gene>
    <name evidence="3" type="ORF">FOTG_17077</name>
</gene>
<feature type="domain" description="BZIP" evidence="2">
    <location>
        <begin position="42"/>
        <end position="57"/>
    </location>
</feature>
<dbReference type="CDD" id="cd14688">
    <property type="entry name" value="bZIP_YAP"/>
    <property type="match status" value="1"/>
</dbReference>
<feature type="compositionally biased region" description="Basic and acidic residues" evidence="1">
    <location>
        <begin position="32"/>
        <end position="44"/>
    </location>
</feature>
<evidence type="ECO:0000259" key="2">
    <source>
        <dbReference type="PROSITE" id="PS00036"/>
    </source>
</evidence>
<evidence type="ECO:0000313" key="3">
    <source>
        <dbReference type="EMBL" id="EXM14531.1"/>
    </source>
</evidence>
<accession>X0L0S0</accession>
<dbReference type="AlphaFoldDB" id="X0L0S0"/>
<proteinExistence type="predicted"/>
<name>X0L0S0_FUSOX</name>
<dbReference type="PANTHER" id="PTHR39607:SF2">
    <property type="entry name" value="BZIP DOMAIN-CONTAINING PROTEIN"/>
    <property type="match status" value="1"/>
</dbReference>
<protein>
    <recommendedName>
        <fullName evidence="2">BZIP domain-containing protein</fullName>
    </recommendedName>
</protein>
<dbReference type="GO" id="GO:0003700">
    <property type="term" value="F:DNA-binding transcription factor activity"/>
    <property type="evidence" value="ECO:0007669"/>
    <property type="project" value="InterPro"/>
</dbReference>
<dbReference type="HOGENOM" id="CLU_059772_0_1_1"/>